<dbReference type="InterPro" id="IPR036358">
    <property type="entry name" value="BTD_sf"/>
</dbReference>
<keyword evidence="6" id="KW-0539">Nucleus</keyword>
<keyword evidence="11" id="KW-1185">Reference proteome</keyword>
<dbReference type="InterPro" id="IPR008967">
    <property type="entry name" value="p53-like_TF_DNA-bd_sf"/>
</dbReference>
<evidence type="ECO:0000259" key="9">
    <source>
        <dbReference type="SMART" id="SM01268"/>
    </source>
</evidence>
<feature type="region of interest" description="Disordered" evidence="7">
    <location>
        <begin position="454"/>
        <end position="497"/>
    </location>
</feature>
<sequence>MQYVNHEYYHVILEPTPTPDTEVNEPEARETVESEENKEKYYVPTRFPNEELSKEAMRKYIADPCNTTLVIKHPKVAQKSYGRERRLICPPPIISLEGEGWKLKQKEIHDRADYKDGDEEIFAFIGIDSDYQQLYFGKNDFSVARTLSVTETEKRSCGSTAKRDFTLNLKMFFGNGESLGNFESLPMSVIAKPSKKRKTLRTKYLRAEGEKILASSEKWGSFYIYVVPYDQAESEEFKAEEGIIHYGNTVKLVCTETSMALPLAIIGRVDGTQALLDEDDPVSELQKCCFRFRDNPMHYLAVQGEKIVQHVAVPVLGDHRRHIIPENCVLTIISTHQEKYTFCDTSSAADFSLPHPVIQKVLLDASRGNACLDLLGKNFSSTLKVWFGDCEAKTIIQSDTNIIAMVPDRKLVQPDLSPEMAKEKLDVPISLVRFDGVIFPYEEFHFTYCPETDETSGAPVVDNPSPKRAKIDENPTLDTENNPLAAIQPSSPTKTDT</sequence>
<feature type="domain" description="Beta-trefoil DNA-binding" evidence="9">
    <location>
        <begin position="188"/>
        <end position="330"/>
    </location>
</feature>
<dbReference type="EMBL" id="OU015566">
    <property type="protein sequence ID" value="CAG5104766.1"/>
    <property type="molecule type" value="Genomic_DNA"/>
</dbReference>
<evidence type="ECO:0000256" key="1">
    <source>
        <dbReference type="ARBA" id="ARBA00004123"/>
    </source>
</evidence>
<evidence type="ECO:0000256" key="6">
    <source>
        <dbReference type="ARBA" id="ARBA00023242"/>
    </source>
</evidence>
<dbReference type="Proteomes" id="UP001158576">
    <property type="component" value="Chromosome 1"/>
</dbReference>
<dbReference type="SMART" id="SM01267">
    <property type="entry name" value="LAG1_DNAbind"/>
    <property type="match status" value="1"/>
</dbReference>
<comment type="similarity">
    <text evidence="2">Belongs to the Su(H) family.</text>
</comment>
<evidence type="ECO:0000256" key="3">
    <source>
        <dbReference type="ARBA" id="ARBA00023015"/>
    </source>
</evidence>
<dbReference type="InterPro" id="IPR015350">
    <property type="entry name" value="Beta-trefoil_DNA-bd_dom"/>
</dbReference>
<dbReference type="PANTHER" id="PTHR10665">
    <property type="entry name" value="RECOMBINING BINDING PROTEIN SUPPRESSOR OF HAIRLESS"/>
    <property type="match status" value="1"/>
</dbReference>
<feature type="region of interest" description="Disordered" evidence="7">
    <location>
        <begin position="15"/>
        <end position="37"/>
    </location>
</feature>
<dbReference type="SUPFAM" id="SSF49417">
    <property type="entry name" value="p53-like transcription factors"/>
    <property type="match status" value="1"/>
</dbReference>
<keyword evidence="4" id="KW-0238">DNA-binding</keyword>
<reference evidence="10 11" key="1">
    <citation type="submission" date="2021-04" db="EMBL/GenBank/DDBJ databases">
        <authorList>
            <person name="Bliznina A."/>
        </authorList>
    </citation>
    <scope>NUCLEOTIDE SEQUENCE [LARGE SCALE GENOMIC DNA]</scope>
</reference>
<accession>A0ABN7SRQ4</accession>
<keyword evidence="3" id="KW-0805">Transcription regulation</keyword>
<evidence type="ECO:0000256" key="4">
    <source>
        <dbReference type="ARBA" id="ARBA00023125"/>
    </source>
</evidence>
<dbReference type="SUPFAM" id="SSF110217">
    <property type="entry name" value="DNA-binding protein LAG-1 (CSL)"/>
    <property type="match status" value="1"/>
</dbReference>
<dbReference type="InterPro" id="IPR037095">
    <property type="entry name" value="RBP-J/Cbf11_DNA-bd_sf"/>
</dbReference>
<proteinExistence type="inferred from homology"/>
<organism evidence="10 11">
    <name type="scientific">Oikopleura dioica</name>
    <name type="common">Tunicate</name>
    <dbReference type="NCBI Taxonomy" id="34765"/>
    <lineage>
        <taxon>Eukaryota</taxon>
        <taxon>Metazoa</taxon>
        <taxon>Chordata</taxon>
        <taxon>Tunicata</taxon>
        <taxon>Appendicularia</taxon>
        <taxon>Copelata</taxon>
        <taxon>Oikopleuridae</taxon>
        <taxon>Oikopleura</taxon>
    </lineage>
</organism>
<dbReference type="Pfam" id="PF09271">
    <property type="entry name" value="LAG1-DNAbind"/>
    <property type="match status" value="1"/>
</dbReference>
<dbReference type="Gene3D" id="2.60.40.10">
    <property type="entry name" value="Immunoglobulins"/>
    <property type="match status" value="1"/>
</dbReference>
<dbReference type="InterPro" id="IPR038007">
    <property type="entry name" value="RBP-Jkappa_IPT"/>
</dbReference>
<protein>
    <submittedName>
        <fullName evidence="10">Oidioi.mRNA.OKI2018_I69.chr1.g1520.t1.cds</fullName>
    </submittedName>
</protein>
<feature type="compositionally biased region" description="Polar residues" evidence="7">
    <location>
        <begin position="476"/>
        <end position="497"/>
    </location>
</feature>
<evidence type="ECO:0000259" key="8">
    <source>
        <dbReference type="SMART" id="SM01267"/>
    </source>
</evidence>
<feature type="domain" description="RBP-J/Cbf11/Cbf12 DNA binding" evidence="8">
    <location>
        <begin position="68"/>
        <end position="204"/>
    </location>
</feature>
<name>A0ABN7SRQ4_OIKDI</name>
<dbReference type="Pfam" id="PF20144">
    <property type="entry name" value="TIG_SUH"/>
    <property type="match status" value="1"/>
</dbReference>
<evidence type="ECO:0000256" key="5">
    <source>
        <dbReference type="ARBA" id="ARBA00023163"/>
    </source>
</evidence>
<dbReference type="SUPFAM" id="SSF81296">
    <property type="entry name" value="E set domains"/>
    <property type="match status" value="1"/>
</dbReference>
<dbReference type="Gene3D" id="2.60.40.1450">
    <property type="entry name" value="LAG1, DNA binding domain"/>
    <property type="match status" value="1"/>
</dbReference>
<dbReference type="SMART" id="SM01268">
    <property type="entry name" value="BTD"/>
    <property type="match status" value="1"/>
</dbReference>
<comment type="subcellular location">
    <subcellularLocation>
        <location evidence="1">Nucleus</location>
    </subcellularLocation>
</comment>
<gene>
    <name evidence="10" type="ORF">OKIOD_LOCUS10285</name>
</gene>
<keyword evidence="5" id="KW-0804">Transcription</keyword>
<evidence type="ECO:0000256" key="2">
    <source>
        <dbReference type="ARBA" id="ARBA00009704"/>
    </source>
</evidence>
<evidence type="ECO:0000313" key="11">
    <source>
        <dbReference type="Proteomes" id="UP001158576"/>
    </source>
</evidence>
<evidence type="ECO:0000256" key="7">
    <source>
        <dbReference type="SAM" id="MobiDB-lite"/>
    </source>
</evidence>
<dbReference type="InterPro" id="IPR040159">
    <property type="entry name" value="CLS_fam"/>
</dbReference>
<dbReference type="InterPro" id="IPR013783">
    <property type="entry name" value="Ig-like_fold"/>
</dbReference>
<dbReference type="Pfam" id="PF09270">
    <property type="entry name" value="BTD"/>
    <property type="match status" value="1"/>
</dbReference>
<dbReference type="InterPro" id="IPR015351">
    <property type="entry name" value="RBP-J/Cbf11/Cbf12_DNA-bd"/>
</dbReference>
<feature type="compositionally biased region" description="Basic and acidic residues" evidence="7">
    <location>
        <begin position="26"/>
        <end position="37"/>
    </location>
</feature>
<dbReference type="InterPro" id="IPR014756">
    <property type="entry name" value="Ig_E-set"/>
</dbReference>
<evidence type="ECO:0000313" key="10">
    <source>
        <dbReference type="EMBL" id="CAG5104766.1"/>
    </source>
</evidence>